<dbReference type="GO" id="GO:0016787">
    <property type="term" value="F:hydrolase activity"/>
    <property type="evidence" value="ECO:0007669"/>
    <property type="project" value="UniProtKB-KW"/>
</dbReference>
<evidence type="ECO:0000256" key="2">
    <source>
        <dbReference type="SAM" id="Phobius"/>
    </source>
</evidence>
<organism evidence="6 7">
    <name type="scientific">Sinanodonta woodiana</name>
    <name type="common">Chinese pond mussel</name>
    <name type="synonym">Anodonta woodiana</name>
    <dbReference type="NCBI Taxonomy" id="1069815"/>
    <lineage>
        <taxon>Eukaryota</taxon>
        <taxon>Metazoa</taxon>
        <taxon>Spiralia</taxon>
        <taxon>Lophotrochozoa</taxon>
        <taxon>Mollusca</taxon>
        <taxon>Bivalvia</taxon>
        <taxon>Autobranchia</taxon>
        <taxon>Heteroconchia</taxon>
        <taxon>Palaeoheterodonta</taxon>
        <taxon>Unionida</taxon>
        <taxon>Unionoidea</taxon>
        <taxon>Unionidae</taxon>
        <taxon>Unioninae</taxon>
        <taxon>Sinanodonta</taxon>
    </lineage>
</organism>
<dbReference type="InterPro" id="IPR027417">
    <property type="entry name" value="P-loop_NTPase"/>
</dbReference>
<dbReference type="InterPro" id="IPR051055">
    <property type="entry name" value="PIF1_helicase"/>
</dbReference>
<keyword evidence="1" id="KW-0378">Hydrolase</keyword>
<comment type="similarity">
    <text evidence="1">Belongs to the helicase family.</text>
</comment>
<evidence type="ECO:0000313" key="6">
    <source>
        <dbReference type="EMBL" id="KAL3854193.1"/>
    </source>
</evidence>
<protein>
    <recommendedName>
        <fullName evidence="1">ATP-dependent DNA helicase</fullName>
        <ecNumber evidence="1">5.6.2.3</ecNumber>
    </recommendedName>
</protein>
<evidence type="ECO:0000313" key="5">
    <source>
        <dbReference type="EMBL" id="KAL3854192.1"/>
    </source>
</evidence>
<dbReference type="GO" id="GO:0043139">
    <property type="term" value="F:5'-3' DNA helicase activity"/>
    <property type="evidence" value="ECO:0007669"/>
    <property type="project" value="UniProtKB-EC"/>
</dbReference>
<keyword evidence="2" id="KW-0472">Membrane</keyword>
<feature type="transmembrane region" description="Helical" evidence="2">
    <location>
        <begin position="152"/>
        <end position="170"/>
    </location>
</feature>
<evidence type="ECO:0000259" key="3">
    <source>
        <dbReference type="Pfam" id="PF05970"/>
    </source>
</evidence>
<dbReference type="EMBL" id="JBJQND010000014">
    <property type="protein sequence ID" value="KAL3854191.1"/>
    <property type="molecule type" value="Genomic_DNA"/>
</dbReference>
<keyword evidence="2" id="KW-0812">Transmembrane</keyword>
<evidence type="ECO:0000313" key="4">
    <source>
        <dbReference type="EMBL" id="KAL3854191.1"/>
    </source>
</evidence>
<evidence type="ECO:0000313" key="7">
    <source>
        <dbReference type="Proteomes" id="UP001634394"/>
    </source>
</evidence>
<dbReference type="GO" id="GO:0006310">
    <property type="term" value="P:DNA recombination"/>
    <property type="evidence" value="ECO:0007669"/>
    <property type="project" value="UniProtKB-KW"/>
</dbReference>
<reference evidence="6 7" key="1">
    <citation type="submission" date="2024-11" db="EMBL/GenBank/DDBJ databases">
        <title>Chromosome-level genome assembly of the freshwater bivalve Anodonta woodiana.</title>
        <authorList>
            <person name="Chen X."/>
        </authorList>
    </citation>
    <scope>NUCLEOTIDE SEQUENCE [LARGE SCALE GENOMIC DNA]</scope>
    <source>
        <strain evidence="6">MN2024</strain>
        <tissue evidence="6">Gills</tissue>
    </source>
</reference>
<keyword evidence="1" id="KW-0547">Nucleotide-binding</keyword>
<keyword evidence="7" id="KW-1185">Reference proteome</keyword>
<keyword evidence="2" id="KW-1133">Transmembrane helix</keyword>
<dbReference type="GO" id="GO:0005524">
    <property type="term" value="F:ATP binding"/>
    <property type="evidence" value="ECO:0007669"/>
    <property type="project" value="UniProtKB-KW"/>
</dbReference>
<dbReference type="AlphaFoldDB" id="A0ABD3V0Q6"/>
<evidence type="ECO:0000256" key="1">
    <source>
        <dbReference type="RuleBase" id="RU363044"/>
    </source>
</evidence>
<name>A0ABD3V0Q6_SINWO</name>
<dbReference type="InterPro" id="IPR010285">
    <property type="entry name" value="DNA_helicase_pif1-like_DEAD"/>
</dbReference>
<dbReference type="Pfam" id="PF05970">
    <property type="entry name" value="PIF1"/>
    <property type="match status" value="1"/>
</dbReference>
<dbReference type="GO" id="GO:0006281">
    <property type="term" value="P:DNA repair"/>
    <property type="evidence" value="ECO:0007669"/>
    <property type="project" value="UniProtKB-KW"/>
</dbReference>
<keyword evidence="1" id="KW-0067">ATP-binding</keyword>
<dbReference type="PANTHER" id="PTHR47642">
    <property type="entry name" value="ATP-DEPENDENT DNA HELICASE"/>
    <property type="match status" value="1"/>
</dbReference>
<dbReference type="EMBL" id="JBJQND010000014">
    <property type="protein sequence ID" value="KAL3854193.1"/>
    <property type="molecule type" value="Genomic_DNA"/>
</dbReference>
<comment type="catalytic activity">
    <reaction evidence="1">
        <text>ATP + H2O = ADP + phosphate + H(+)</text>
        <dbReference type="Rhea" id="RHEA:13065"/>
        <dbReference type="ChEBI" id="CHEBI:15377"/>
        <dbReference type="ChEBI" id="CHEBI:15378"/>
        <dbReference type="ChEBI" id="CHEBI:30616"/>
        <dbReference type="ChEBI" id="CHEBI:43474"/>
        <dbReference type="ChEBI" id="CHEBI:456216"/>
        <dbReference type="EC" id="5.6.2.3"/>
    </reaction>
</comment>
<keyword evidence="1" id="KW-0234">DNA repair</keyword>
<accession>A0ABD3V0Q6</accession>
<dbReference type="EC" id="5.6.2.3" evidence="1"/>
<comment type="caution">
    <text evidence="6">The sequence shown here is derived from an EMBL/GenBank/DDBJ whole genome shotgun (WGS) entry which is preliminary data.</text>
</comment>
<proteinExistence type="inferred from homology"/>
<sequence length="191" mass="21683">MKTTYKKIKSADVLIVDEVSMFSKQHFENLESICSLKDPSKLFGGMQIILCGDFFQLPPVRNILYDDDGSYCFESDLFDLVFVHRVFLKDVVRQTQYELINAIAEISGAKKEIGEDTISLMDQLSRPPTDNGMSSLKLFATNQMADDYNINLILFVCLFNGAPALLGYLAPKKRLDVASFKMDKSFHIDQR</sequence>
<keyword evidence="1" id="KW-0227">DNA damage</keyword>
<comment type="cofactor">
    <cofactor evidence="1">
        <name>Mg(2+)</name>
        <dbReference type="ChEBI" id="CHEBI:18420"/>
    </cofactor>
</comment>
<dbReference type="EMBL" id="JBJQND010000014">
    <property type="protein sequence ID" value="KAL3854192.1"/>
    <property type="molecule type" value="Genomic_DNA"/>
</dbReference>
<dbReference type="Gene3D" id="3.40.50.300">
    <property type="entry name" value="P-loop containing nucleotide triphosphate hydrolases"/>
    <property type="match status" value="1"/>
</dbReference>
<feature type="domain" description="DNA helicase Pif1-like DEAD-box helicase" evidence="3">
    <location>
        <begin position="5"/>
        <end position="96"/>
    </location>
</feature>
<gene>
    <name evidence="4" type="ORF">ACJMK2_013469</name>
    <name evidence="5" type="ORF">ACJMK2_013470</name>
    <name evidence="6" type="ORF">ACJMK2_013471</name>
</gene>
<dbReference type="SUPFAM" id="SSF52540">
    <property type="entry name" value="P-loop containing nucleoside triphosphate hydrolases"/>
    <property type="match status" value="2"/>
</dbReference>
<dbReference type="Proteomes" id="UP001634394">
    <property type="component" value="Unassembled WGS sequence"/>
</dbReference>
<keyword evidence="1" id="KW-0233">DNA recombination</keyword>
<keyword evidence="1" id="KW-0347">Helicase</keyword>